<feature type="region of interest" description="Disordered" evidence="1">
    <location>
        <begin position="1"/>
        <end position="49"/>
    </location>
</feature>
<feature type="region of interest" description="Disordered" evidence="1">
    <location>
        <begin position="75"/>
        <end position="150"/>
    </location>
</feature>
<dbReference type="AlphaFoldDB" id="A0AAE0FQC0"/>
<dbReference type="Proteomes" id="UP001190700">
    <property type="component" value="Unassembled WGS sequence"/>
</dbReference>
<evidence type="ECO:0000313" key="3">
    <source>
        <dbReference type="Proteomes" id="UP001190700"/>
    </source>
</evidence>
<dbReference type="EMBL" id="LGRX02014800">
    <property type="protein sequence ID" value="KAK3264089.1"/>
    <property type="molecule type" value="Genomic_DNA"/>
</dbReference>
<dbReference type="Gene3D" id="1.20.5.170">
    <property type="match status" value="1"/>
</dbReference>
<proteinExistence type="predicted"/>
<reference evidence="2 3" key="1">
    <citation type="journal article" date="2015" name="Genome Biol. Evol.">
        <title>Comparative Genomics of a Bacterivorous Green Alga Reveals Evolutionary Causalities and Consequences of Phago-Mixotrophic Mode of Nutrition.</title>
        <authorList>
            <person name="Burns J.A."/>
            <person name="Paasch A."/>
            <person name="Narechania A."/>
            <person name="Kim E."/>
        </authorList>
    </citation>
    <scope>NUCLEOTIDE SEQUENCE [LARGE SCALE GENOMIC DNA]</scope>
    <source>
        <strain evidence="2 3">PLY_AMNH</strain>
    </source>
</reference>
<feature type="region of interest" description="Disordered" evidence="1">
    <location>
        <begin position="231"/>
        <end position="295"/>
    </location>
</feature>
<feature type="compositionally biased region" description="Basic and acidic residues" evidence="1">
    <location>
        <begin position="21"/>
        <end position="49"/>
    </location>
</feature>
<feature type="compositionally biased region" description="Low complexity" evidence="1">
    <location>
        <begin position="134"/>
        <end position="143"/>
    </location>
</feature>
<sequence>MKRSRPDDTARGSGHVVGTFGKEKERGEAPGGRLREADEAAGLKDEAAGLKDEAAGLKDEAAGLKDEAAGLKDEAAGLKDEAARREDEGCLAGQNDSPRSNAEEASPPVKRAQGPPPQTQGGRGLVLERRFNREGTSTSTSGDDSGRESRGGRLEVLLRFKLERGGRRRGAPVCLLMPHREDHPAGVFSWARRGVSEVTRVRKAGTSVFVVSAFKRSTSAAEARKRISAEDAVSGSAEAPKRISAEDAVGGRQGLSGIGDAHLSKQGVQSGRVGSAAGGQQRGDARPRQGAPASFHGLALTGAPITHNSSSERVALVEMQAAFSAFVQNGEISRRLSGDGPLLVTKDAKGKRGLALHATIAGTFRELAARAGSNPRRHSGRFFRRADATSAAQLEAAGGLNQAHGE</sequence>
<name>A0AAE0FQC0_9CHLO</name>
<gene>
    <name evidence="2" type="ORF">CYMTET_27144</name>
</gene>
<comment type="caution">
    <text evidence="2">The sequence shown here is derived from an EMBL/GenBank/DDBJ whole genome shotgun (WGS) entry which is preliminary data.</text>
</comment>
<accession>A0AAE0FQC0</accession>
<feature type="compositionally biased region" description="Basic and acidic residues" evidence="1">
    <location>
        <begin position="75"/>
        <end position="88"/>
    </location>
</feature>
<evidence type="ECO:0000256" key="1">
    <source>
        <dbReference type="SAM" id="MobiDB-lite"/>
    </source>
</evidence>
<feature type="compositionally biased region" description="Basic and acidic residues" evidence="1">
    <location>
        <begin position="1"/>
        <end position="10"/>
    </location>
</feature>
<evidence type="ECO:0000313" key="2">
    <source>
        <dbReference type="EMBL" id="KAK3264089.1"/>
    </source>
</evidence>
<protein>
    <submittedName>
        <fullName evidence="2">Uncharacterized protein</fullName>
    </submittedName>
</protein>
<keyword evidence="3" id="KW-1185">Reference proteome</keyword>
<organism evidence="2 3">
    <name type="scientific">Cymbomonas tetramitiformis</name>
    <dbReference type="NCBI Taxonomy" id="36881"/>
    <lineage>
        <taxon>Eukaryota</taxon>
        <taxon>Viridiplantae</taxon>
        <taxon>Chlorophyta</taxon>
        <taxon>Pyramimonadophyceae</taxon>
        <taxon>Pyramimonadales</taxon>
        <taxon>Pyramimonadaceae</taxon>
        <taxon>Cymbomonas</taxon>
    </lineage>
</organism>